<feature type="compositionally biased region" description="Basic residues" evidence="20">
    <location>
        <begin position="63"/>
        <end position="78"/>
    </location>
</feature>
<evidence type="ECO:0000256" key="11">
    <source>
        <dbReference type="ARBA" id="ARBA00022857"/>
    </source>
</evidence>
<feature type="compositionally biased region" description="Basic and acidic residues" evidence="20">
    <location>
        <begin position="43"/>
        <end position="62"/>
    </location>
</feature>
<keyword evidence="4 19" id="KW-0285">Flavoprotein</keyword>
<feature type="region of interest" description="Disordered" evidence="20">
    <location>
        <begin position="1"/>
        <end position="81"/>
    </location>
</feature>
<evidence type="ECO:0000256" key="3">
    <source>
        <dbReference type="ARBA" id="ARBA00022143"/>
    </source>
</evidence>
<dbReference type="EC" id="1.3.1.89" evidence="2 19"/>
<sequence>MAETTTQNKPDREDDIRGRAGVAPVKAEYIIERPGGESSRGARQVDDDAAEGRSDDRGDSRNNKRQKTKTGWKARQAGKARPTGEAAVRICKAWETTGECSRGDACKYAHSWAGYFEVKPKDTHYEAKAGFFEEEPFVRSTASPLVGGEDVIGKTLDLTTECPVYADLGYCPFAWRCRYLGGHIRKVTEAGPDSVTRLGEWELATKSEATEPGNKHNEVNWPSSEMLSQLKNNKYAWRFSPVYLHHVEPEKPFALAMPKGSFKKGKGGKVQAVQLSEEDAMNGAEEAAANEEEEAANAEPKGLVPGEAEAMDVPLRPEEKRRLNWENGLYLAPLTTVGNLPFRRLCTDYGATITVSEMALAQQLVTGQTEEWALVRRHQSEKMFGVQLAGGFPNRMVPAAEVIARELGPTGVDFVDINMGCPIDLLFNQGAGSALMDNAGRLGRILIGMNRALGEIPLTVKFRTGVAATKPNAHKLIPRFASEWGASAMTLHGRSRQQRYSKLADWAYVRSCVDVLRDTCKDEGLAPIPIFGNGDCFSAQSYYEEKERSGVDGVMVARGALIKPWIFTEIAERREWDITATERLEGIRKFAEYGLSHWGSDTMGYRGRNELETLLSSSNVTDWVKISEMFLGPVDASFNFTPKHKSSAHGEEAQG</sequence>
<reference evidence="22 23" key="1">
    <citation type="submission" date="2018-11" db="EMBL/GenBank/DDBJ databases">
        <title>Genome sequence of Apiotrichum porosum DSM 27194.</title>
        <authorList>
            <person name="Aliyu H."/>
            <person name="Gorte O."/>
            <person name="Ochsenreither K."/>
        </authorList>
    </citation>
    <scope>NUCLEOTIDE SEQUENCE [LARGE SCALE GENOMIC DNA]</scope>
    <source>
        <strain evidence="22 23">DSM 27194</strain>
    </source>
</reference>
<dbReference type="InterPro" id="IPR013785">
    <property type="entry name" value="Aldolase_TIM"/>
</dbReference>
<dbReference type="GO" id="GO:0008270">
    <property type="term" value="F:zinc ion binding"/>
    <property type="evidence" value="ECO:0007669"/>
    <property type="project" value="UniProtKB-KW"/>
</dbReference>
<evidence type="ECO:0000256" key="2">
    <source>
        <dbReference type="ARBA" id="ARBA00012376"/>
    </source>
</evidence>
<keyword evidence="9 18" id="KW-0863">Zinc-finger</keyword>
<dbReference type="PROSITE" id="PS01136">
    <property type="entry name" value="UPF0034"/>
    <property type="match status" value="1"/>
</dbReference>
<organism evidence="22 23">
    <name type="scientific">Apiotrichum porosum</name>
    <dbReference type="NCBI Taxonomy" id="105984"/>
    <lineage>
        <taxon>Eukaryota</taxon>
        <taxon>Fungi</taxon>
        <taxon>Dikarya</taxon>
        <taxon>Basidiomycota</taxon>
        <taxon>Agaricomycotina</taxon>
        <taxon>Tremellomycetes</taxon>
        <taxon>Trichosporonales</taxon>
        <taxon>Trichosporonaceae</taxon>
        <taxon>Apiotrichum</taxon>
    </lineage>
</organism>
<dbReference type="GO" id="GO:0102265">
    <property type="term" value="F:tRNA-dihydrouridine47 synthase activity"/>
    <property type="evidence" value="ECO:0007669"/>
    <property type="project" value="UniProtKB-EC"/>
</dbReference>
<dbReference type="PANTHER" id="PTHR45846:SF1">
    <property type="entry name" value="TRNA-DIHYDROURIDINE(47) SYNTHASE [NAD(P)(+)]-LIKE"/>
    <property type="match status" value="1"/>
</dbReference>
<dbReference type="STRING" id="105984.A0A427XJ87"/>
<dbReference type="InterPro" id="IPR035587">
    <property type="entry name" value="DUS-like_FMN-bd"/>
</dbReference>
<accession>A0A427XJ87</accession>
<evidence type="ECO:0000313" key="22">
    <source>
        <dbReference type="EMBL" id="RSH78965.1"/>
    </source>
</evidence>
<dbReference type="Pfam" id="PF00642">
    <property type="entry name" value="zf-CCCH"/>
    <property type="match status" value="1"/>
</dbReference>
<dbReference type="AlphaFoldDB" id="A0A427XJ87"/>
<dbReference type="OrthoDB" id="259935at2759"/>
<evidence type="ECO:0000256" key="7">
    <source>
        <dbReference type="ARBA" id="ARBA00022694"/>
    </source>
</evidence>
<dbReference type="GO" id="GO:0106414">
    <property type="term" value="F:mRNA dihydrouridine synthase activity"/>
    <property type="evidence" value="ECO:0007669"/>
    <property type="project" value="RHEA"/>
</dbReference>
<comment type="cofactor">
    <cofactor evidence="1 19">
        <name>FMN</name>
        <dbReference type="ChEBI" id="CHEBI:58210"/>
    </cofactor>
</comment>
<evidence type="ECO:0000256" key="9">
    <source>
        <dbReference type="ARBA" id="ARBA00022771"/>
    </source>
</evidence>
<keyword evidence="23" id="KW-1185">Reference proteome</keyword>
<evidence type="ECO:0000256" key="20">
    <source>
        <dbReference type="SAM" id="MobiDB-lite"/>
    </source>
</evidence>
<evidence type="ECO:0000256" key="15">
    <source>
        <dbReference type="ARBA" id="ARBA00048342"/>
    </source>
</evidence>
<evidence type="ECO:0000256" key="12">
    <source>
        <dbReference type="ARBA" id="ARBA00023002"/>
    </source>
</evidence>
<comment type="function">
    <text evidence="19">Catalyzes the synthesis of dihydrouridine, a modified base found in the D-loop of most tRNAs. Specifically modifies U47 in cytoplasmic tRNAs.</text>
</comment>
<evidence type="ECO:0000256" key="13">
    <source>
        <dbReference type="ARBA" id="ARBA00023027"/>
    </source>
</evidence>
<proteinExistence type="inferred from homology"/>
<dbReference type="GeneID" id="39586432"/>
<dbReference type="SMART" id="SM00356">
    <property type="entry name" value="ZnF_C3H1"/>
    <property type="match status" value="2"/>
</dbReference>
<dbReference type="Gene3D" id="4.10.1000.10">
    <property type="entry name" value="Zinc finger, CCCH-type"/>
    <property type="match status" value="1"/>
</dbReference>
<feature type="compositionally biased region" description="Basic and acidic residues" evidence="20">
    <location>
        <begin position="9"/>
        <end position="18"/>
    </location>
</feature>
<dbReference type="CDD" id="cd02801">
    <property type="entry name" value="DUS_like_FMN"/>
    <property type="match status" value="1"/>
</dbReference>
<evidence type="ECO:0000259" key="21">
    <source>
        <dbReference type="PROSITE" id="PS50103"/>
    </source>
</evidence>
<feature type="zinc finger region" description="C3H1-type" evidence="18">
    <location>
        <begin position="85"/>
        <end position="113"/>
    </location>
</feature>
<evidence type="ECO:0000256" key="5">
    <source>
        <dbReference type="ARBA" id="ARBA00022643"/>
    </source>
</evidence>
<keyword evidence="7 19" id="KW-0819">tRNA processing</keyword>
<evidence type="ECO:0000256" key="18">
    <source>
        <dbReference type="PROSITE-ProRule" id="PRU00723"/>
    </source>
</evidence>
<comment type="caution">
    <text evidence="22">The sequence shown here is derived from an EMBL/GenBank/DDBJ whole genome shotgun (WGS) entry which is preliminary data.</text>
</comment>
<evidence type="ECO:0000256" key="1">
    <source>
        <dbReference type="ARBA" id="ARBA00001917"/>
    </source>
</evidence>
<keyword evidence="13 19" id="KW-0520">NAD</keyword>
<dbReference type="Proteomes" id="UP000279236">
    <property type="component" value="Unassembled WGS sequence"/>
</dbReference>
<gene>
    <name evidence="22" type="primary">DUS3</name>
    <name evidence="22" type="ORF">EHS24_001889</name>
</gene>
<dbReference type="PANTHER" id="PTHR45846">
    <property type="entry name" value="TRNA-DIHYDROURIDINE(47) SYNTHASE [NAD(P)(+)]-LIKE"/>
    <property type="match status" value="1"/>
</dbReference>
<evidence type="ECO:0000256" key="19">
    <source>
        <dbReference type="RuleBase" id="RU291113"/>
    </source>
</evidence>
<dbReference type="RefSeq" id="XP_028474112.1">
    <property type="nucleotide sequence ID" value="XM_028617649.1"/>
</dbReference>
<feature type="domain" description="C3H1-type" evidence="21">
    <location>
        <begin position="85"/>
        <end position="113"/>
    </location>
</feature>
<comment type="catalytic activity">
    <reaction evidence="14">
        <text>5,6-dihydrouridine(47) in tRNA + NAD(+) = uridine(47) in tRNA + NADH + H(+)</text>
        <dbReference type="Rhea" id="RHEA:53364"/>
        <dbReference type="Rhea" id="RHEA-COMP:13539"/>
        <dbReference type="Rhea" id="RHEA-COMP:13540"/>
        <dbReference type="ChEBI" id="CHEBI:15378"/>
        <dbReference type="ChEBI" id="CHEBI:57540"/>
        <dbReference type="ChEBI" id="CHEBI:57945"/>
        <dbReference type="ChEBI" id="CHEBI:65315"/>
        <dbReference type="ChEBI" id="CHEBI:74443"/>
        <dbReference type="EC" id="1.3.1.89"/>
    </reaction>
    <physiologicalReaction direction="right-to-left" evidence="14">
        <dbReference type="Rhea" id="RHEA:53366"/>
    </physiologicalReaction>
</comment>
<dbReference type="EMBL" id="RSCE01000011">
    <property type="protein sequence ID" value="RSH78965.1"/>
    <property type="molecule type" value="Genomic_DNA"/>
</dbReference>
<protein>
    <recommendedName>
        <fullName evidence="3 19">tRNA-dihydrouridine(47) synthase [NAD(P)(+)]</fullName>
        <ecNumber evidence="2 19">1.3.1.89</ecNumber>
    </recommendedName>
    <alternativeName>
        <fullName evidence="19">tRNA-dihydrouridine synthase 3</fullName>
    </alternativeName>
</protein>
<dbReference type="InterPro" id="IPR018517">
    <property type="entry name" value="tRNA_hU_synthase_CS"/>
</dbReference>
<dbReference type="Gene3D" id="3.20.20.70">
    <property type="entry name" value="Aldolase class I"/>
    <property type="match status" value="1"/>
</dbReference>
<comment type="catalytic activity">
    <reaction evidence="16">
        <text>a 5,6-dihydrouridine in mRNA + NADP(+) = a uridine in mRNA + NADPH + H(+)</text>
        <dbReference type="Rhea" id="RHEA:69855"/>
        <dbReference type="Rhea" id="RHEA-COMP:14658"/>
        <dbReference type="Rhea" id="RHEA-COMP:17789"/>
        <dbReference type="ChEBI" id="CHEBI:15378"/>
        <dbReference type="ChEBI" id="CHEBI:57783"/>
        <dbReference type="ChEBI" id="CHEBI:58349"/>
        <dbReference type="ChEBI" id="CHEBI:65315"/>
        <dbReference type="ChEBI" id="CHEBI:74443"/>
    </reaction>
    <physiologicalReaction direction="right-to-left" evidence="16">
        <dbReference type="Rhea" id="RHEA:69857"/>
    </physiologicalReaction>
</comment>
<dbReference type="GO" id="GO:0003723">
    <property type="term" value="F:RNA binding"/>
    <property type="evidence" value="ECO:0007669"/>
    <property type="project" value="TreeGrafter"/>
</dbReference>
<dbReference type="SUPFAM" id="SSF51395">
    <property type="entry name" value="FMN-linked oxidoreductases"/>
    <property type="match status" value="1"/>
</dbReference>
<keyword evidence="10 18" id="KW-0862">Zinc</keyword>
<name>A0A427XJ87_9TREE</name>
<dbReference type="InterPro" id="IPR036855">
    <property type="entry name" value="Znf_CCCH_sf"/>
</dbReference>
<evidence type="ECO:0000313" key="23">
    <source>
        <dbReference type="Proteomes" id="UP000279236"/>
    </source>
</evidence>
<dbReference type="Pfam" id="PF01207">
    <property type="entry name" value="Dus"/>
    <property type="match status" value="1"/>
</dbReference>
<dbReference type="GO" id="GO:0006397">
    <property type="term" value="P:mRNA processing"/>
    <property type="evidence" value="ECO:0007669"/>
    <property type="project" value="UniProtKB-KW"/>
</dbReference>
<evidence type="ECO:0000256" key="4">
    <source>
        <dbReference type="ARBA" id="ARBA00022630"/>
    </source>
</evidence>
<evidence type="ECO:0000256" key="17">
    <source>
        <dbReference type="ARBA" id="ARBA00049513"/>
    </source>
</evidence>
<evidence type="ECO:0000256" key="16">
    <source>
        <dbReference type="ARBA" id="ARBA00049447"/>
    </source>
</evidence>
<evidence type="ECO:0000256" key="14">
    <source>
        <dbReference type="ARBA" id="ARBA00048266"/>
    </source>
</evidence>
<dbReference type="SUPFAM" id="SSF90229">
    <property type="entry name" value="CCCH zinc finger"/>
    <property type="match status" value="1"/>
</dbReference>
<comment type="similarity">
    <text evidence="19">Belongs to the dus family. Dus3 subfamily.</text>
</comment>
<keyword evidence="12 19" id="KW-0560">Oxidoreductase</keyword>
<keyword evidence="11 19" id="KW-0521">NADP</keyword>
<keyword evidence="6" id="KW-0507">mRNA processing</keyword>
<keyword evidence="8 18" id="KW-0479">Metal-binding</keyword>
<dbReference type="InterPro" id="IPR000571">
    <property type="entry name" value="Znf_CCCH"/>
</dbReference>
<dbReference type="GO" id="GO:0050660">
    <property type="term" value="F:flavin adenine dinucleotide binding"/>
    <property type="evidence" value="ECO:0007669"/>
    <property type="project" value="UniProtKB-UniRule"/>
</dbReference>
<feature type="region of interest" description="Disordered" evidence="20">
    <location>
        <begin position="279"/>
        <end position="300"/>
    </location>
</feature>
<keyword evidence="5 19" id="KW-0288">FMN</keyword>
<evidence type="ECO:0000256" key="8">
    <source>
        <dbReference type="ARBA" id="ARBA00022723"/>
    </source>
</evidence>
<comment type="catalytic activity">
    <reaction evidence="17">
        <text>5,6-dihydrouridine(47) in tRNA + NADP(+) = uridine(47) in tRNA + NADPH + H(+)</text>
        <dbReference type="Rhea" id="RHEA:53360"/>
        <dbReference type="Rhea" id="RHEA-COMP:13539"/>
        <dbReference type="Rhea" id="RHEA-COMP:13540"/>
        <dbReference type="ChEBI" id="CHEBI:15378"/>
        <dbReference type="ChEBI" id="CHEBI:57783"/>
        <dbReference type="ChEBI" id="CHEBI:58349"/>
        <dbReference type="ChEBI" id="CHEBI:65315"/>
        <dbReference type="ChEBI" id="CHEBI:74443"/>
        <dbReference type="EC" id="1.3.1.89"/>
    </reaction>
    <physiologicalReaction direction="right-to-left" evidence="17">
        <dbReference type="Rhea" id="RHEA:53362"/>
    </physiologicalReaction>
</comment>
<dbReference type="PROSITE" id="PS50103">
    <property type="entry name" value="ZF_C3H1"/>
    <property type="match status" value="1"/>
</dbReference>
<evidence type="ECO:0000256" key="6">
    <source>
        <dbReference type="ARBA" id="ARBA00022664"/>
    </source>
</evidence>
<evidence type="ECO:0000256" key="10">
    <source>
        <dbReference type="ARBA" id="ARBA00022833"/>
    </source>
</evidence>
<comment type="catalytic activity">
    <reaction evidence="15">
        <text>a 5,6-dihydrouridine in mRNA + NAD(+) = a uridine in mRNA + NADH + H(+)</text>
        <dbReference type="Rhea" id="RHEA:69851"/>
        <dbReference type="Rhea" id="RHEA-COMP:14658"/>
        <dbReference type="Rhea" id="RHEA-COMP:17789"/>
        <dbReference type="ChEBI" id="CHEBI:15378"/>
        <dbReference type="ChEBI" id="CHEBI:57540"/>
        <dbReference type="ChEBI" id="CHEBI:57945"/>
        <dbReference type="ChEBI" id="CHEBI:65315"/>
        <dbReference type="ChEBI" id="CHEBI:74443"/>
    </reaction>
    <physiologicalReaction direction="right-to-left" evidence="15">
        <dbReference type="Rhea" id="RHEA:69853"/>
    </physiologicalReaction>
</comment>